<reference evidence="1 2" key="1">
    <citation type="submission" date="2019-09" db="EMBL/GenBank/DDBJ databases">
        <title>Efficacy of Lytic Podophage and Its a new Exopolysaccharide Depolymerase against Shiga toxin-producing E.coli.</title>
        <authorList>
            <person name="Chen Y."/>
            <person name="Song J."/>
            <person name="Qian P."/>
            <person name="Li X."/>
        </authorList>
    </citation>
    <scope>NUCLEOTIDE SEQUENCE [LARGE SCALE GENOMIC DNA]</scope>
</reference>
<proteinExistence type="predicted"/>
<protein>
    <recommendedName>
        <fullName evidence="3">Inihibitor of recBCD nuclease</fullName>
    </recommendedName>
</protein>
<evidence type="ECO:0000313" key="1">
    <source>
        <dbReference type="EMBL" id="QHI00756.1"/>
    </source>
</evidence>
<dbReference type="InterPro" id="IPR058007">
    <property type="entry name" value="Gp5.9"/>
</dbReference>
<accession>A0A6B9RGY3</accession>
<evidence type="ECO:0008006" key="3">
    <source>
        <dbReference type="Google" id="ProtNLM"/>
    </source>
</evidence>
<name>A0A6B9RGY3_9CAUD</name>
<evidence type="ECO:0000313" key="2">
    <source>
        <dbReference type="Proteomes" id="UP000465040"/>
    </source>
</evidence>
<sequence>MSISKSDTVTMPRDAWNDVNAYIEFFEGRLAKLDALEAHGVDNWCGYDDAVAELFTEDDL</sequence>
<organism evidence="1 2">
    <name type="scientific">Escherichia phage vB_EcoP_PHB19</name>
    <dbReference type="NCBI Taxonomy" id="2698729"/>
    <lineage>
        <taxon>Viruses</taxon>
        <taxon>Duplodnaviria</taxon>
        <taxon>Heunggongvirae</taxon>
        <taxon>Uroviricota</taxon>
        <taxon>Caudoviricetes</taxon>
        <taxon>Autographivirales</taxon>
        <taxon>Autotranscriptaviridae</taxon>
        <taxon>Studiervirinae</taxon>
        <taxon>Teseptimavirus</taxon>
        <taxon>Teseptimavirus PHB19</taxon>
    </lineage>
</organism>
<dbReference type="Proteomes" id="UP000465040">
    <property type="component" value="Segment"/>
</dbReference>
<dbReference type="Pfam" id="PF25708">
    <property type="entry name" value="Phage_T7_Gp5_9"/>
    <property type="match status" value="1"/>
</dbReference>
<keyword evidence="2" id="KW-1185">Reference proteome</keyword>
<dbReference type="EMBL" id="MN481365">
    <property type="protein sequence ID" value="QHI00756.1"/>
    <property type="molecule type" value="Genomic_DNA"/>
</dbReference>